<evidence type="ECO:0000259" key="10">
    <source>
        <dbReference type="Pfam" id="PF02706"/>
    </source>
</evidence>
<dbReference type="NCBIfam" id="TIGR01007">
    <property type="entry name" value="eps_fam"/>
    <property type="match status" value="1"/>
</dbReference>
<dbReference type="InterPro" id="IPR050445">
    <property type="entry name" value="Bact_polysacc_biosynth/exp"/>
</dbReference>
<evidence type="ECO:0000256" key="9">
    <source>
        <dbReference type="SAM" id="MobiDB-lite"/>
    </source>
</evidence>
<dbReference type="InterPro" id="IPR003856">
    <property type="entry name" value="LPS_length_determ_N"/>
</dbReference>
<accession>A0ABT1LSW3</accession>
<feature type="compositionally biased region" description="Polar residues" evidence="9">
    <location>
        <begin position="446"/>
        <end position="456"/>
    </location>
</feature>
<dbReference type="Proteomes" id="UP001524318">
    <property type="component" value="Unassembled WGS sequence"/>
</dbReference>
<evidence type="ECO:0000256" key="3">
    <source>
        <dbReference type="ARBA" id="ARBA00022475"/>
    </source>
</evidence>
<dbReference type="PANTHER" id="PTHR32309:SF13">
    <property type="entry name" value="FERRIC ENTEROBACTIN TRANSPORT PROTEIN FEPE"/>
    <property type="match status" value="1"/>
</dbReference>
<dbReference type="Pfam" id="PF02706">
    <property type="entry name" value="Wzz"/>
    <property type="match status" value="1"/>
</dbReference>
<dbReference type="InterPro" id="IPR005702">
    <property type="entry name" value="Wzc-like_C"/>
</dbReference>
<dbReference type="EC" id="2.7.10.2" evidence="11"/>
<comment type="subcellular location">
    <subcellularLocation>
        <location evidence="1">Cell membrane</location>
        <topology evidence="1">Multi-pass membrane protein</topology>
    </subcellularLocation>
</comment>
<feature type="domain" description="Polysaccharide chain length determinant N-terminal" evidence="10">
    <location>
        <begin position="2"/>
        <end position="88"/>
    </location>
</feature>
<keyword evidence="8" id="KW-0472">Membrane</keyword>
<evidence type="ECO:0000313" key="12">
    <source>
        <dbReference type="Proteomes" id="UP001524318"/>
    </source>
</evidence>
<dbReference type="Pfam" id="PF10609">
    <property type="entry name" value="ParA"/>
    <property type="match status" value="1"/>
</dbReference>
<dbReference type="Gene3D" id="3.40.50.300">
    <property type="entry name" value="P-loop containing nucleotide triphosphate hydrolases"/>
    <property type="match status" value="1"/>
</dbReference>
<evidence type="ECO:0000256" key="2">
    <source>
        <dbReference type="ARBA" id="ARBA00006683"/>
    </source>
</evidence>
<feature type="region of interest" description="Disordered" evidence="9">
    <location>
        <begin position="446"/>
        <end position="499"/>
    </location>
</feature>
<keyword evidence="6" id="KW-0067">ATP-binding</keyword>
<keyword evidence="3" id="KW-1003">Cell membrane</keyword>
<name>A0ABT1LSW3_9MICC</name>
<evidence type="ECO:0000256" key="8">
    <source>
        <dbReference type="ARBA" id="ARBA00023136"/>
    </source>
</evidence>
<dbReference type="SUPFAM" id="SSF52540">
    <property type="entry name" value="P-loop containing nucleoside triphosphate hydrolases"/>
    <property type="match status" value="1"/>
</dbReference>
<dbReference type="GO" id="GO:0004715">
    <property type="term" value="F:non-membrane spanning protein tyrosine kinase activity"/>
    <property type="evidence" value="ECO:0007669"/>
    <property type="project" value="UniProtKB-EC"/>
</dbReference>
<dbReference type="InterPro" id="IPR027417">
    <property type="entry name" value="P-loop_NTPase"/>
</dbReference>
<organism evidence="11 12">
    <name type="scientific">Pseudarthrobacter humi</name>
    <dbReference type="NCBI Taxonomy" id="2952523"/>
    <lineage>
        <taxon>Bacteria</taxon>
        <taxon>Bacillati</taxon>
        <taxon>Actinomycetota</taxon>
        <taxon>Actinomycetes</taxon>
        <taxon>Micrococcales</taxon>
        <taxon>Micrococcaceae</taxon>
        <taxon>Pseudarthrobacter</taxon>
    </lineage>
</organism>
<keyword evidence="5" id="KW-0547">Nucleotide-binding</keyword>
<dbReference type="RefSeq" id="WP_254751773.1">
    <property type="nucleotide sequence ID" value="NZ_JANCLV010000012.1"/>
</dbReference>
<comment type="caution">
    <text evidence="11">The sequence shown here is derived from an EMBL/GenBank/DDBJ whole genome shotgun (WGS) entry which is preliminary data.</text>
</comment>
<keyword evidence="11" id="KW-0808">Transferase</keyword>
<proteinExistence type="inferred from homology"/>
<evidence type="ECO:0000313" key="11">
    <source>
        <dbReference type="EMBL" id="MCP9001234.1"/>
    </source>
</evidence>
<reference evidence="11 12" key="1">
    <citation type="submission" date="2022-06" db="EMBL/GenBank/DDBJ databases">
        <title>Pseudarthrobacter sp. strain RMG13 Genome sequencing and assembly.</title>
        <authorList>
            <person name="Kim I."/>
        </authorList>
    </citation>
    <scope>NUCLEOTIDE SEQUENCE [LARGE SCALE GENOMIC DNA]</scope>
    <source>
        <strain evidence="11 12">RMG13</strain>
    </source>
</reference>
<sequence>MELKDYLRILRRSWITVLACALIGTLGAGAASLLIRPSYTSETKLFVALQNSGSVAELQQGNIFTQARVQSYVETVSTPAVLQPVVDALGLDTTPEVLSGSITATSDVKTVLISISVVNPSPVQAAAIAQAVADSLVNVVDDLERPSRGDVSPVKLSIVTPAIAASTPSSPNVRLNLVLGLLVGVTVGIAVAVLRSVLDTRVRGEADLRRITEAPILGGISFDPEATKNPLLTQSAPQSPRAESFRQLRTNLQFAHVSHRSKTVLVTSSLPGEGKSTTATNLAIALAQAGQSVALVDADLRRPMVADYLGLERSAGLTTALVGRADLDDVLQPWGDDNMYVLSAGQIPPNPSELLGSEAMKQLILRLEAAFDAVIIDAPPLLPVTDAAVLAQQVGGVVLVIGSQKVHTTDVEKSLSALAMVDADLLGVVLNRLPTKGPDAYAYSYYSNDGHTTSTPRRPKSVNRSEPGLPDSTFEQLLNGEPRSTSRLREVRNRGRGDN</sequence>
<dbReference type="EMBL" id="JANCLV010000012">
    <property type="protein sequence ID" value="MCP9001234.1"/>
    <property type="molecule type" value="Genomic_DNA"/>
</dbReference>
<comment type="similarity">
    <text evidence="2">Belongs to the CpsC/CapA family.</text>
</comment>
<evidence type="ECO:0000256" key="7">
    <source>
        <dbReference type="ARBA" id="ARBA00022989"/>
    </source>
</evidence>
<evidence type="ECO:0000256" key="1">
    <source>
        <dbReference type="ARBA" id="ARBA00004651"/>
    </source>
</evidence>
<evidence type="ECO:0000256" key="6">
    <source>
        <dbReference type="ARBA" id="ARBA00022840"/>
    </source>
</evidence>
<dbReference type="PANTHER" id="PTHR32309">
    <property type="entry name" value="TYROSINE-PROTEIN KINASE"/>
    <property type="match status" value="1"/>
</dbReference>
<dbReference type="CDD" id="cd05387">
    <property type="entry name" value="BY-kinase"/>
    <property type="match status" value="1"/>
</dbReference>
<feature type="compositionally biased region" description="Basic and acidic residues" evidence="9">
    <location>
        <begin position="487"/>
        <end position="499"/>
    </location>
</feature>
<protein>
    <submittedName>
        <fullName evidence="11">Polysaccharide biosynthesis tyrosine autokinase</fullName>
        <ecNumber evidence="11">2.7.10.2</ecNumber>
    </submittedName>
</protein>
<dbReference type="InterPro" id="IPR033756">
    <property type="entry name" value="YlxH/NBP35"/>
</dbReference>
<keyword evidence="12" id="KW-1185">Reference proteome</keyword>
<evidence type="ECO:0000256" key="4">
    <source>
        <dbReference type="ARBA" id="ARBA00022692"/>
    </source>
</evidence>
<evidence type="ECO:0000256" key="5">
    <source>
        <dbReference type="ARBA" id="ARBA00022741"/>
    </source>
</evidence>
<keyword evidence="4" id="KW-0812">Transmembrane</keyword>
<keyword evidence="7" id="KW-1133">Transmembrane helix</keyword>
<gene>
    <name evidence="11" type="ORF">NFC73_16085</name>
</gene>